<dbReference type="InterPro" id="IPR007823">
    <property type="entry name" value="RRP8"/>
</dbReference>
<evidence type="ECO:0000256" key="8">
    <source>
        <dbReference type="RuleBase" id="RU365074"/>
    </source>
</evidence>
<keyword evidence="3 8" id="KW-0698">rRNA processing</keyword>
<dbReference type="InterPro" id="IPR029063">
    <property type="entry name" value="SAM-dependent_MTases_sf"/>
</dbReference>
<dbReference type="PANTHER" id="PTHR12787:SF0">
    <property type="entry name" value="RIBOSOMAL RNA-PROCESSING PROTEIN 8"/>
    <property type="match status" value="1"/>
</dbReference>
<keyword evidence="5 8" id="KW-0808">Transferase</keyword>
<evidence type="ECO:0000256" key="3">
    <source>
        <dbReference type="ARBA" id="ARBA00022552"/>
    </source>
</evidence>
<keyword evidence="7 8" id="KW-0539">Nucleus</keyword>
<gene>
    <name evidence="10" type="ORF">PCASD_18199</name>
</gene>
<evidence type="ECO:0000256" key="6">
    <source>
        <dbReference type="ARBA" id="ARBA00022691"/>
    </source>
</evidence>
<evidence type="ECO:0000313" key="11">
    <source>
        <dbReference type="Proteomes" id="UP000235392"/>
    </source>
</evidence>
<evidence type="ECO:0000256" key="2">
    <source>
        <dbReference type="ARBA" id="ARBA00006301"/>
    </source>
</evidence>
<evidence type="ECO:0000256" key="7">
    <source>
        <dbReference type="ARBA" id="ARBA00023242"/>
    </source>
</evidence>
<evidence type="ECO:0000256" key="1">
    <source>
        <dbReference type="ARBA" id="ARBA00004604"/>
    </source>
</evidence>
<accession>A0A2N5T2C0</accession>
<evidence type="ECO:0000313" key="10">
    <source>
        <dbReference type="EMBL" id="PLW19636.1"/>
    </source>
</evidence>
<dbReference type="PANTHER" id="PTHR12787">
    <property type="entry name" value="RIBOSOMAL RNA-PROCESSING PROTEIN 8"/>
    <property type="match status" value="1"/>
</dbReference>
<name>A0A2N5T2C0_9BASI</name>
<feature type="region of interest" description="Disordered" evidence="9">
    <location>
        <begin position="1"/>
        <end position="51"/>
    </location>
</feature>
<evidence type="ECO:0000256" key="4">
    <source>
        <dbReference type="ARBA" id="ARBA00022603"/>
    </source>
</evidence>
<dbReference type="Gene3D" id="3.40.50.150">
    <property type="entry name" value="Vaccinia Virus protein VP39"/>
    <property type="match status" value="1"/>
</dbReference>
<comment type="caution">
    <text evidence="10">The sequence shown here is derived from an EMBL/GenBank/DDBJ whole genome shotgun (WGS) entry which is preliminary data.</text>
</comment>
<dbReference type="EMBL" id="PGCI01000711">
    <property type="protein sequence ID" value="PLW19636.1"/>
    <property type="molecule type" value="Genomic_DNA"/>
</dbReference>
<dbReference type="GO" id="GO:0042273">
    <property type="term" value="P:ribosomal large subunit biogenesis"/>
    <property type="evidence" value="ECO:0007669"/>
    <property type="project" value="TreeGrafter"/>
</dbReference>
<dbReference type="SUPFAM" id="SSF53335">
    <property type="entry name" value="S-adenosyl-L-methionine-dependent methyltransferases"/>
    <property type="match status" value="1"/>
</dbReference>
<feature type="compositionally biased region" description="Basic residues" evidence="9">
    <location>
        <begin position="17"/>
        <end position="26"/>
    </location>
</feature>
<feature type="compositionally biased region" description="Acidic residues" evidence="9">
    <location>
        <begin position="32"/>
        <end position="44"/>
    </location>
</feature>
<dbReference type="GO" id="GO:0016433">
    <property type="term" value="F:rRNA (adenine) methyltransferase activity"/>
    <property type="evidence" value="ECO:0007669"/>
    <property type="project" value="TreeGrafter"/>
</dbReference>
<dbReference type="Pfam" id="PF05148">
    <property type="entry name" value="Methyltransf_8"/>
    <property type="match status" value="1"/>
</dbReference>
<keyword evidence="4 8" id="KW-0489">Methyltransferase</keyword>
<dbReference type="InterPro" id="IPR042036">
    <property type="entry name" value="RRP8_N"/>
</dbReference>
<comment type="function">
    <text evidence="8">S-adenosyl-L-methionine-dependent methyltransferase that specifically methylates the N(1) position of adenine in helix 25.1 in 25S rRNA. Required both for ribosomal 40S and 60S subunits biogenesis. Required for efficient pre-rRNA cleavage at site A2.</text>
</comment>
<organism evidence="10 11">
    <name type="scientific">Puccinia coronata f. sp. avenae</name>
    <dbReference type="NCBI Taxonomy" id="200324"/>
    <lineage>
        <taxon>Eukaryota</taxon>
        <taxon>Fungi</taxon>
        <taxon>Dikarya</taxon>
        <taxon>Basidiomycota</taxon>
        <taxon>Pucciniomycotina</taxon>
        <taxon>Pucciniomycetes</taxon>
        <taxon>Pucciniales</taxon>
        <taxon>Pucciniaceae</taxon>
        <taxon>Puccinia</taxon>
    </lineage>
</organism>
<dbReference type="GO" id="GO:0005730">
    <property type="term" value="C:nucleolus"/>
    <property type="evidence" value="ECO:0007669"/>
    <property type="project" value="UniProtKB-SubCell"/>
</dbReference>
<comment type="similarity">
    <text evidence="2 8">Belongs to the methyltransferase superfamily. RRP8 family.</text>
</comment>
<proteinExistence type="inferred from homology"/>
<comment type="subcellular location">
    <subcellularLocation>
        <location evidence="1 8">Nucleus</location>
        <location evidence="1 8">Nucleolus</location>
    </subcellularLocation>
</comment>
<dbReference type="AlphaFoldDB" id="A0A2N5T2C0"/>
<sequence length="309" mass="35170">MLFDTPGWNINNANIKQNKRRKRNKKQKEEEPQKEEEEEEEEVVEQQPKKKVAPVGINLQSNSNLDGSRFRILNETLYTSTGEEALKLFQEDEQNSTNNNNNNFQIYHRGFRSQIQQWPENPVQVIAKDLIQNTSSPILIADLGCGEATLAKLLAASHRHSHFSTLSYDLMADHEGWITLAECSSSIPLPGSFNDRTRNGVVDLVVCCLSLMSTDWVGMILEARRILKQDGQLQIAEVTSRFIDIHQFIQFITKLGFTATSKPDESNSHFILFKFAKSTTSLNLSDPKTKEETIQSGAKLLKPCIYKRR</sequence>
<dbReference type="Gene3D" id="1.10.10.2150">
    <property type="entry name" value="Ribosomal RNA-processing protein 8, N-terminal domain"/>
    <property type="match status" value="1"/>
</dbReference>
<reference evidence="10 11" key="1">
    <citation type="submission" date="2017-11" db="EMBL/GenBank/DDBJ databases">
        <title>De novo assembly and phasing of dikaryotic genomes from two isolates of Puccinia coronata f. sp. avenae, the causal agent of oat crown rust.</title>
        <authorList>
            <person name="Miller M.E."/>
            <person name="Zhang Y."/>
            <person name="Omidvar V."/>
            <person name="Sperschneider J."/>
            <person name="Schwessinger B."/>
            <person name="Raley C."/>
            <person name="Palmer J.M."/>
            <person name="Garnica D."/>
            <person name="Upadhyaya N."/>
            <person name="Rathjen J."/>
            <person name="Taylor J.M."/>
            <person name="Park R.F."/>
            <person name="Dodds P.N."/>
            <person name="Hirsch C.D."/>
            <person name="Kianian S.F."/>
            <person name="Figueroa M."/>
        </authorList>
    </citation>
    <scope>NUCLEOTIDE SEQUENCE [LARGE SCALE GENOMIC DNA]</scope>
    <source>
        <strain evidence="10">12SD80</strain>
    </source>
</reference>
<dbReference type="EC" id="2.1.1.-" evidence="8"/>
<evidence type="ECO:0000256" key="9">
    <source>
        <dbReference type="SAM" id="MobiDB-lite"/>
    </source>
</evidence>
<dbReference type="Proteomes" id="UP000235392">
    <property type="component" value="Unassembled WGS sequence"/>
</dbReference>
<keyword evidence="6 8" id="KW-0949">S-adenosyl-L-methionine</keyword>
<protein>
    <recommendedName>
        <fullName evidence="8">Ribosomal RNA-processing protein 8</fullName>
        <ecNumber evidence="8">2.1.1.-</ecNumber>
    </recommendedName>
</protein>
<evidence type="ECO:0000256" key="5">
    <source>
        <dbReference type="ARBA" id="ARBA00022679"/>
    </source>
</evidence>